<proteinExistence type="predicted"/>
<sequence>MKELHQLLLFSFFFGYLFTIWSSNKTSLLGGCYVKKRWIFGIFFVFSFLLLAACSDDDSSKETNTTEETTPDTATTEESTPSGKLVIYTGRDEGLVQGVIERFNEKYPDIEVEYLTMGAQQILERLRAEKANPQGDFWWGGTQSALIVGANEDLLHEWEPSFAASIEDTHKDPQGRWFGEMLLPEVIMINSDVLSKETGPQDWDDLLDPKWKDQILIRGVLASGTMRTIYSSMIYRQGADTPEKGYDWLLKLDANTKEYTQDPNQLYLKLTRQEGTVSLWNLQDILLKKHTTDYPFDYIYPKSGAPILVDGVAVVKNAPNLENAQLFMEFLFEEELVTELAQEYYQIPTRTDIDLEAMPDWFKELDLKTFDIDWEVMSEKEAEWMEYWDTNVKGRGGN</sequence>
<evidence type="ECO:0000256" key="3">
    <source>
        <dbReference type="SAM" id="Phobius"/>
    </source>
</evidence>
<evidence type="ECO:0000313" key="5">
    <source>
        <dbReference type="Proteomes" id="UP000272238"/>
    </source>
</evidence>
<evidence type="ECO:0000256" key="2">
    <source>
        <dbReference type="SAM" id="MobiDB-lite"/>
    </source>
</evidence>
<dbReference type="PIRSF" id="PIRSF002825">
    <property type="entry name" value="CfbpA"/>
    <property type="match status" value="1"/>
</dbReference>
<name>A0A494YXE3_9BACL</name>
<dbReference type="OrthoDB" id="179400at2"/>
<dbReference type="SUPFAM" id="SSF53850">
    <property type="entry name" value="Periplasmic binding protein-like II"/>
    <property type="match status" value="1"/>
</dbReference>
<feature type="compositionally biased region" description="Low complexity" evidence="2">
    <location>
        <begin position="62"/>
        <end position="82"/>
    </location>
</feature>
<dbReference type="EMBL" id="RBZN01000040">
    <property type="protein sequence ID" value="RKQ14685.1"/>
    <property type="molecule type" value="Genomic_DNA"/>
</dbReference>
<evidence type="ECO:0000256" key="1">
    <source>
        <dbReference type="ARBA" id="ARBA00022729"/>
    </source>
</evidence>
<reference evidence="4 5" key="1">
    <citation type="journal article" date="2016" name="Antonie Van Leeuwenhoek">
        <title>Lysinibacillus endophyticus sp. nov., an indole-3-acetic acid producing endophytic bacterium isolated from corn root (Zea mays cv. Xinken-5).</title>
        <authorList>
            <person name="Yu J."/>
            <person name="Guan X."/>
            <person name="Liu C."/>
            <person name="Xiang W."/>
            <person name="Yu Z."/>
            <person name="Liu X."/>
            <person name="Wang G."/>
        </authorList>
    </citation>
    <scope>NUCLEOTIDE SEQUENCE [LARGE SCALE GENOMIC DNA]</scope>
    <source>
        <strain evidence="4 5">DSM 100506</strain>
    </source>
</reference>
<organism evidence="4 5">
    <name type="scientific">Ureibacillus endophyticus</name>
    <dbReference type="NCBI Taxonomy" id="1978490"/>
    <lineage>
        <taxon>Bacteria</taxon>
        <taxon>Bacillati</taxon>
        <taxon>Bacillota</taxon>
        <taxon>Bacilli</taxon>
        <taxon>Bacillales</taxon>
        <taxon>Caryophanaceae</taxon>
        <taxon>Ureibacillus</taxon>
    </lineage>
</organism>
<dbReference type="PANTHER" id="PTHR30006">
    <property type="entry name" value="THIAMINE-BINDING PERIPLASMIC PROTEIN-RELATED"/>
    <property type="match status" value="1"/>
</dbReference>
<protein>
    <submittedName>
        <fullName evidence="4">Extracellular solute-binding protein</fullName>
    </submittedName>
</protein>
<accession>A0A494YXE3</accession>
<dbReference type="Gene3D" id="3.40.190.10">
    <property type="entry name" value="Periplasmic binding protein-like II"/>
    <property type="match status" value="2"/>
</dbReference>
<dbReference type="Proteomes" id="UP000272238">
    <property type="component" value="Unassembled WGS sequence"/>
</dbReference>
<evidence type="ECO:0000313" key="4">
    <source>
        <dbReference type="EMBL" id="RKQ14685.1"/>
    </source>
</evidence>
<keyword evidence="3" id="KW-0472">Membrane</keyword>
<dbReference type="AlphaFoldDB" id="A0A494YXE3"/>
<keyword evidence="1" id="KW-0732">Signal</keyword>
<keyword evidence="3" id="KW-1133">Transmembrane helix</keyword>
<keyword evidence="3" id="KW-0812">Transmembrane</keyword>
<feature type="transmembrane region" description="Helical" evidence="3">
    <location>
        <begin position="38"/>
        <end position="54"/>
    </location>
</feature>
<dbReference type="InterPro" id="IPR026045">
    <property type="entry name" value="Ferric-bd"/>
</dbReference>
<feature type="region of interest" description="Disordered" evidence="2">
    <location>
        <begin position="57"/>
        <end position="83"/>
    </location>
</feature>
<gene>
    <name evidence="4" type="ORF">D8M03_13480</name>
</gene>
<keyword evidence="5" id="KW-1185">Reference proteome</keyword>
<dbReference type="Pfam" id="PF13343">
    <property type="entry name" value="SBP_bac_6"/>
    <property type="match status" value="1"/>
</dbReference>
<comment type="caution">
    <text evidence="4">The sequence shown here is derived from an EMBL/GenBank/DDBJ whole genome shotgun (WGS) entry which is preliminary data.</text>
</comment>